<dbReference type="InterPro" id="IPR001761">
    <property type="entry name" value="Peripla_BP/Lac1_sug-bd_dom"/>
</dbReference>
<name>A0A1S1YTT8_FLAPC</name>
<evidence type="ECO:0000313" key="5">
    <source>
        <dbReference type="EMBL" id="OHX64273.1"/>
    </source>
</evidence>
<dbReference type="AlphaFoldDB" id="A0A1S1YTT8"/>
<dbReference type="GO" id="GO:0003700">
    <property type="term" value="F:DNA-binding transcription factor activity"/>
    <property type="evidence" value="ECO:0007669"/>
    <property type="project" value="TreeGrafter"/>
</dbReference>
<dbReference type="Pfam" id="PF00356">
    <property type="entry name" value="LacI"/>
    <property type="match status" value="1"/>
</dbReference>
<dbReference type="SMART" id="SM00354">
    <property type="entry name" value="HTH_LACI"/>
    <property type="match status" value="1"/>
</dbReference>
<dbReference type="EMBL" id="JRYR02000002">
    <property type="protein sequence ID" value="OHX64273.1"/>
    <property type="molecule type" value="Genomic_DNA"/>
</dbReference>
<dbReference type="Gene3D" id="3.40.50.2300">
    <property type="match status" value="2"/>
</dbReference>
<dbReference type="Gene3D" id="1.10.260.40">
    <property type="entry name" value="lambda repressor-like DNA-binding domains"/>
    <property type="match status" value="1"/>
</dbReference>
<dbReference type="CDD" id="cd01392">
    <property type="entry name" value="HTH_LacI"/>
    <property type="match status" value="1"/>
</dbReference>
<dbReference type="GO" id="GO:0000976">
    <property type="term" value="F:transcription cis-regulatory region binding"/>
    <property type="evidence" value="ECO:0007669"/>
    <property type="project" value="TreeGrafter"/>
</dbReference>
<dbReference type="SUPFAM" id="SSF53822">
    <property type="entry name" value="Periplasmic binding protein-like I"/>
    <property type="match status" value="1"/>
</dbReference>
<evidence type="ECO:0000256" key="2">
    <source>
        <dbReference type="ARBA" id="ARBA00023125"/>
    </source>
</evidence>
<reference evidence="5 6" key="1">
    <citation type="journal article" date="2012" name="Int. J. Syst. Evol. Microbiol.">
        <title>Flammeovirga pacifica sp. nov., isolated from deep-sea sediment.</title>
        <authorList>
            <person name="Xu H."/>
            <person name="Fu Y."/>
            <person name="Yang N."/>
            <person name="Ding Z."/>
            <person name="Lai Q."/>
            <person name="Zeng R."/>
        </authorList>
    </citation>
    <scope>NUCLEOTIDE SEQUENCE [LARGE SCALE GENOMIC DNA]</scope>
    <source>
        <strain evidence="6">DSM 24597 / LMG 26175 / WPAGA1</strain>
    </source>
</reference>
<dbReference type="InterPro" id="IPR010982">
    <property type="entry name" value="Lambda_DNA-bd_dom_sf"/>
</dbReference>
<evidence type="ECO:0000259" key="4">
    <source>
        <dbReference type="PROSITE" id="PS50932"/>
    </source>
</evidence>
<comment type="caution">
    <text evidence="5">The sequence shown here is derived from an EMBL/GenBank/DDBJ whole genome shotgun (WGS) entry which is preliminary data.</text>
</comment>
<dbReference type="Proteomes" id="UP000179797">
    <property type="component" value="Unassembled WGS sequence"/>
</dbReference>
<dbReference type="OrthoDB" id="867148at2"/>
<dbReference type="PANTHER" id="PTHR30146">
    <property type="entry name" value="LACI-RELATED TRANSCRIPTIONAL REPRESSOR"/>
    <property type="match status" value="1"/>
</dbReference>
<sequence length="344" mass="38060">MAKVYTIHDIAIRLNISKSTVSRALRNHPDVSKDTKAAVFEMAEKLNYQKNILASNLASKSTNLIGVVIPEIARQHFFAQALSGIQKVAKEKGYIVMVCQSNEELQEEINQVRALVNSRVAGLLISLSKETDTFGHLQEALDRDIPVVLFDRGTDQIEVSQVTVDDYKGAFDITNHLIHEGYDNLAHLSGPMSLSISQKRYQGFIDALKSSGKNTAEAIVYQCDNLSLDACEAVDRLLSQKKKPDAVFCMSDYMAIQVIKHLKDRGIKIPEDMAVAGFAGDPITELMDPQISTVEQPAYDIGVQAAKRLIMEAESDDRETLGFINRVLPTAIIPRSSTVKKHSN</sequence>
<evidence type="ECO:0000313" key="6">
    <source>
        <dbReference type="Proteomes" id="UP000179797"/>
    </source>
</evidence>
<gene>
    <name evidence="5" type="ORF">NH26_21975</name>
</gene>
<dbReference type="SUPFAM" id="SSF47413">
    <property type="entry name" value="lambda repressor-like DNA-binding domains"/>
    <property type="match status" value="1"/>
</dbReference>
<dbReference type="RefSeq" id="WP_044220819.1">
    <property type="nucleotide sequence ID" value="NZ_JRYR02000002.1"/>
</dbReference>
<evidence type="ECO:0000256" key="1">
    <source>
        <dbReference type="ARBA" id="ARBA00023015"/>
    </source>
</evidence>
<dbReference type="PANTHER" id="PTHR30146:SF109">
    <property type="entry name" value="HTH-TYPE TRANSCRIPTIONAL REGULATOR GALS"/>
    <property type="match status" value="1"/>
</dbReference>
<feature type="domain" description="HTH lacI-type" evidence="4">
    <location>
        <begin position="5"/>
        <end position="59"/>
    </location>
</feature>
<dbReference type="InterPro" id="IPR000843">
    <property type="entry name" value="HTH_LacI"/>
</dbReference>
<proteinExistence type="predicted"/>
<dbReference type="STRING" id="915059.NH26_21975"/>
<keyword evidence="6" id="KW-1185">Reference proteome</keyword>
<dbReference type="Pfam" id="PF00532">
    <property type="entry name" value="Peripla_BP_1"/>
    <property type="match status" value="1"/>
</dbReference>
<dbReference type="CDD" id="cd06267">
    <property type="entry name" value="PBP1_LacI_sugar_binding-like"/>
    <property type="match status" value="1"/>
</dbReference>
<dbReference type="PROSITE" id="PS50932">
    <property type="entry name" value="HTH_LACI_2"/>
    <property type="match status" value="1"/>
</dbReference>
<keyword evidence="3" id="KW-0804">Transcription</keyword>
<protein>
    <recommendedName>
        <fullName evidence="4">HTH lacI-type domain-containing protein</fullName>
    </recommendedName>
</protein>
<evidence type="ECO:0000256" key="3">
    <source>
        <dbReference type="ARBA" id="ARBA00023163"/>
    </source>
</evidence>
<organism evidence="5 6">
    <name type="scientific">Flammeovirga pacifica</name>
    <dbReference type="NCBI Taxonomy" id="915059"/>
    <lineage>
        <taxon>Bacteria</taxon>
        <taxon>Pseudomonadati</taxon>
        <taxon>Bacteroidota</taxon>
        <taxon>Cytophagia</taxon>
        <taxon>Cytophagales</taxon>
        <taxon>Flammeovirgaceae</taxon>
        <taxon>Flammeovirga</taxon>
    </lineage>
</organism>
<keyword evidence="2" id="KW-0238">DNA-binding</keyword>
<accession>A0A1S1YTT8</accession>
<dbReference type="InterPro" id="IPR028082">
    <property type="entry name" value="Peripla_BP_I"/>
</dbReference>
<keyword evidence="1" id="KW-0805">Transcription regulation</keyword>